<evidence type="ECO:0000313" key="3">
    <source>
        <dbReference type="Proteomes" id="UP000294547"/>
    </source>
</evidence>
<reference evidence="2 3" key="1">
    <citation type="submission" date="2019-03" db="EMBL/GenBank/DDBJ databases">
        <title>Genomic Encyclopedia of Type Strains, Phase IV (KMG-IV): sequencing the most valuable type-strain genomes for metagenomic binning, comparative biology and taxonomic classification.</title>
        <authorList>
            <person name="Goeker M."/>
        </authorList>
    </citation>
    <scope>NUCLEOTIDE SEQUENCE [LARGE SCALE GENOMIC DNA]</scope>
    <source>
        <strain evidence="2 3">DSM 102969</strain>
    </source>
</reference>
<accession>A0A4R6RI89</accession>
<dbReference type="Proteomes" id="UP000294547">
    <property type="component" value="Unassembled WGS sequence"/>
</dbReference>
<name>A0A4R6RI89_9HYPH</name>
<keyword evidence="3" id="KW-1185">Reference proteome</keyword>
<sequence>MNAPLGGGLVGTVVPLPLTRAGREAATRAILARATPRPLPADASADVRLREKWRQECERHLARLMWMEPLHFDRIVTRDPVTGAYCAVIPVDERADAGEGVDAERAGEIERLRREVARLAAERAAALEEVAVLRAFVGDNVDLAAQGGAEGPTLAGRVLALLRVAAAEWGVPAGLIPRRAGADAPRALGTGGQHRDVLCLGGVAQARVCRGGYPPDVDSGRVPRGADDARGRRALRRGGGGGGRWAVRRWRMTDLLVLRRRGGRPPLKVRVVRARSARRRRVAARLGALGWATWRIARALGASRRVVEIWTGRGG</sequence>
<evidence type="ECO:0000256" key="1">
    <source>
        <dbReference type="SAM" id="MobiDB-lite"/>
    </source>
</evidence>
<dbReference type="EMBL" id="SNXY01000007">
    <property type="protein sequence ID" value="TDP85376.1"/>
    <property type="molecule type" value="Genomic_DNA"/>
</dbReference>
<proteinExistence type="predicted"/>
<gene>
    <name evidence="2" type="ORF">EDD54_2229</name>
</gene>
<dbReference type="RefSeq" id="WP_126541224.1">
    <property type="nucleotide sequence ID" value="NZ_BSPM01000004.1"/>
</dbReference>
<evidence type="ECO:0000313" key="2">
    <source>
        <dbReference type="EMBL" id="TDP85376.1"/>
    </source>
</evidence>
<dbReference type="AlphaFoldDB" id="A0A4R6RI89"/>
<organism evidence="2 3">
    <name type="scientific">Oharaeibacter diazotrophicus</name>
    <dbReference type="NCBI Taxonomy" id="1920512"/>
    <lineage>
        <taxon>Bacteria</taxon>
        <taxon>Pseudomonadati</taxon>
        <taxon>Pseudomonadota</taxon>
        <taxon>Alphaproteobacteria</taxon>
        <taxon>Hyphomicrobiales</taxon>
        <taxon>Pleomorphomonadaceae</taxon>
        <taxon>Oharaeibacter</taxon>
    </lineage>
</organism>
<protein>
    <submittedName>
        <fullName evidence="2">Uncharacterized protein</fullName>
    </submittedName>
</protein>
<comment type="caution">
    <text evidence="2">The sequence shown here is derived from an EMBL/GenBank/DDBJ whole genome shotgun (WGS) entry which is preliminary data.</text>
</comment>
<feature type="region of interest" description="Disordered" evidence="1">
    <location>
        <begin position="223"/>
        <end position="243"/>
    </location>
</feature>